<feature type="domain" description="HTH luxR-type" evidence="6">
    <location>
        <begin position="147"/>
        <end position="212"/>
    </location>
</feature>
<evidence type="ECO:0000256" key="2">
    <source>
        <dbReference type="ARBA" id="ARBA00023015"/>
    </source>
</evidence>
<dbReference type="Gene3D" id="3.40.50.2300">
    <property type="match status" value="1"/>
</dbReference>
<name>A0A1I7IIE8_9BACL</name>
<dbReference type="STRING" id="392015.SAMN05421543_106238"/>
<dbReference type="InterPro" id="IPR001789">
    <property type="entry name" value="Sig_transdc_resp-reg_receiver"/>
</dbReference>
<dbReference type="SUPFAM" id="SSF46894">
    <property type="entry name" value="C-terminal effector domain of the bipartite response regulators"/>
    <property type="match status" value="1"/>
</dbReference>
<dbReference type="Pfam" id="PF00072">
    <property type="entry name" value="Response_reg"/>
    <property type="match status" value="1"/>
</dbReference>
<dbReference type="Proteomes" id="UP000183508">
    <property type="component" value="Unassembled WGS sequence"/>
</dbReference>
<dbReference type="InterPro" id="IPR039420">
    <property type="entry name" value="WalR-like"/>
</dbReference>
<keyword evidence="2" id="KW-0805">Transcription regulation</keyword>
<dbReference type="InterPro" id="IPR058245">
    <property type="entry name" value="NreC/VraR/RcsB-like_REC"/>
</dbReference>
<dbReference type="PRINTS" id="PR00038">
    <property type="entry name" value="HTHLUXR"/>
</dbReference>
<dbReference type="PROSITE" id="PS00622">
    <property type="entry name" value="HTH_LUXR_1"/>
    <property type="match status" value="1"/>
</dbReference>
<dbReference type="InterPro" id="IPR011006">
    <property type="entry name" value="CheY-like_superfamily"/>
</dbReference>
<organism evidence="8 9">
    <name type="scientific">Alicyclobacillus macrosporangiidus</name>
    <dbReference type="NCBI Taxonomy" id="392015"/>
    <lineage>
        <taxon>Bacteria</taxon>
        <taxon>Bacillati</taxon>
        <taxon>Bacillota</taxon>
        <taxon>Bacilli</taxon>
        <taxon>Bacillales</taxon>
        <taxon>Alicyclobacillaceae</taxon>
        <taxon>Alicyclobacillus</taxon>
    </lineage>
</organism>
<dbReference type="SMART" id="SM00421">
    <property type="entry name" value="HTH_LUXR"/>
    <property type="match status" value="1"/>
</dbReference>
<dbReference type="CDD" id="cd17535">
    <property type="entry name" value="REC_NarL-like"/>
    <property type="match status" value="1"/>
</dbReference>
<evidence type="ECO:0000256" key="5">
    <source>
        <dbReference type="PROSITE-ProRule" id="PRU00169"/>
    </source>
</evidence>
<feature type="modified residue" description="4-aspartylphosphate" evidence="5">
    <location>
        <position position="57"/>
    </location>
</feature>
<dbReference type="PANTHER" id="PTHR43214:SF43">
    <property type="entry name" value="TWO-COMPONENT RESPONSE REGULATOR"/>
    <property type="match status" value="1"/>
</dbReference>
<dbReference type="GO" id="GO:0003677">
    <property type="term" value="F:DNA binding"/>
    <property type="evidence" value="ECO:0007669"/>
    <property type="project" value="UniProtKB-KW"/>
</dbReference>
<sequence length="216" mass="24460">MTEPIRVAIADDNENFRETLREVLEYEPDLQIVGVWRHGADVLLGLEEVRPDVLLLDINMPFLNGVETTKQLQVRYPEVRIIILTMHDDEGYVLETLKSGASGYLVKDGSVSEVVRAIREVAAGRAVVHPQVTHTVIAQFQERAEMSESWRGLLTEREMDILRELANGKTNEEIATALNITTKTVKNHISSIFNKLHVQDRTQAVVLAMKKHWLPS</sequence>
<gene>
    <name evidence="8" type="ORF">SAMN05421543_106238</name>
</gene>
<evidence type="ECO:0000256" key="4">
    <source>
        <dbReference type="ARBA" id="ARBA00023163"/>
    </source>
</evidence>
<dbReference type="AlphaFoldDB" id="A0A1I7IIE8"/>
<dbReference type="OrthoDB" id="9779069at2"/>
<dbReference type="RefSeq" id="WP_074951221.1">
    <property type="nucleotide sequence ID" value="NZ_FPBV01000006.1"/>
</dbReference>
<dbReference type="PROSITE" id="PS50110">
    <property type="entry name" value="RESPONSE_REGULATORY"/>
    <property type="match status" value="1"/>
</dbReference>
<reference evidence="9" key="1">
    <citation type="submission" date="2016-10" db="EMBL/GenBank/DDBJ databases">
        <authorList>
            <person name="Varghese N."/>
        </authorList>
    </citation>
    <scope>NUCLEOTIDE SEQUENCE [LARGE SCALE GENOMIC DNA]</scope>
    <source>
        <strain evidence="9">DSM 17980</strain>
    </source>
</reference>
<dbReference type="GO" id="GO:0006355">
    <property type="term" value="P:regulation of DNA-templated transcription"/>
    <property type="evidence" value="ECO:0007669"/>
    <property type="project" value="InterPro"/>
</dbReference>
<evidence type="ECO:0000259" key="7">
    <source>
        <dbReference type="PROSITE" id="PS50110"/>
    </source>
</evidence>
<dbReference type="eggNOG" id="COG2197">
    <property type="taxonomic scope" value="Bacteria"/>
</dbReference>
<protein>
    <submittedName>
        <fullName evidence="8">Two-component system, NarL family, response regulator DegU</fullName>
    </submittedName>
</protein>
<keyword evidence="1 5" id="KW-0597">Phosphoprotein</keyword>
<evidence type="ECO:0000259" key="6">
    <source>
        <dbReference type="PROSITE" id="PS50043"/>
    </source>
</evidence>
<evidence type="ECO:0000256" key="3">
    <source>
        <dbReference type="ARBA" id="ARBA00023125"/>
    </source>
</evidence>
<evidence type="ECO:0000256" key="1">
    <source>
        <dbReference type="ARBA" id="ARBA00022553"/>
    </source>
</evidence>
<dbReference type="PROSITE" id="PS50043">
    <property type="entry name" value="HTH_LUXR_2"/>
    <property type="match status" value="1"/>
</dbReference>
<dbReference type="SMART" id="SM00448">
    <property type="entry name" value="REC"/>
    <property type="match status" value="1"/>
</dbReference>
<dbReference type="InterPro" id="IPR016032">
    <property type="entry name" value="Sig_transdc_resp-reg_C-effctor"/>
</dbReference>
<keyword evidence="4" id="KW-0804">Transcription</keyword>
<dbReference type="Pfam" id="PF00196">
    <property type="entry name" value="GerE"/>
    <property type="match status" value="1"/>
</dbReference>
<feature type="domain" description="Response regulatory" evidence="7">
    <location>
        <begin position="6"/>
        <end position="122"/>
    </location>
</feature>
<proteinExistence type="predicted"/>
<evidence type="ECO:0000313" key="9">
    <source>
        <dbReference type="Proteomes" id="UP000183508"/>
    </source>
</evidence>
<dbReference type="SUPFAM" id="SSF52172">
    <property type="entry name" value="CheY-like"/>
    <property type="match status" value="1"/>
</dbReference>
<dbReference type="PANTHER" id="PTHR43214">
    <property type="entry name" value="TWO-COMPONENT RESPONSE REGULATOR"/>
    <property type="match status" value="1"/>
</dbReference>
<dbReference type="InterPro" id="IPR000792">
    <property type="entry name" value="Tscrpt_reg_LuxR_C"/>
</dbReference>
<dbReference type="GO" id="GO:0000160">
    <property type="term" value="P:phosphorelay signal transduction system"/>
    <property type="evidence" value="ECO:0007669"/>
    <property type="project" value="InterPro"/>
</dbReference>
<accession>A0A1I7IIE8</accession>
<evidence type="ECO:0000313" key="8">
    <source>
        <dbReference type="EMBL" id="SFU72681.1"/>
    </source>
</evidence>
<keyword evidence="3" id="KW-0238">DNA-binding</keyword>
<keyword evidence="9" id="KW-1185">Reference proteome</keyword>
<dbReference type="CDD" id="cd06170">
    <property type="entry name" value="LuxR_C_like"/>
    <property type="match status" value="1"/>
</dbReference>
<dbReference type="EMBL" id="FPBV01000006">
    <property type="protein sequence ID" value="SFU72681.1"/>
    <property type="molecule type" value="Genomic_DNA"/>
</dbReference>